<dbReference type="InterPro" id="IPR009071">
    <property type="entry name" value="HMG_box_dom"/>
</dbReference>
<dbReference type="KEGG" id="ndi:NDAI_0E03570"/>
<dbReference type="EMBL" id="HE580271">
    <property type="protein sequence ID" value="CCD25174.1"/>
    <property type="molecule type" value="Genomic_DNA"/>
</dbReference>
<keyword evidence="3" id="KW-0804">Transcription</keyword>
<dbReference type="GO" id="GO:0000981">
    <property type="term" value="F:DNA-binding transcription factor activity, RNA polymerase II-specific"/>
    <property type="evidence" value="ECO:0007669"/>
    <property type="project" value="TreeGrafter"/>
</dbReference>
<dbReference type="eggNOG" id="KOG0527">
    <property type="taxonomic scope" value="Eukaryota"/>
</dbReference>
<keyword evidence="2 5" id="KW-0238">DNA-binding</keyword>
<reference evidence="8 9" key="1">
    <citation type="journal article" date="2011" name="Proc. Natl. Acad. Sci. U.S.A.">
        <title>Evolutionary erosion of yeast sex chromosomes by mating-type switching accidents.</title>
        <authorList>
            <person name="Gordon J.L."/>
            <person name="Armisen D."/>
            <person name="Proux-Wera E."/>
            <person name="Oheigeartaigh S.S."/>
            <person name="Byrne K.P."/>
            <person name="Wolfe K.H."/>
        </authorList>
    </citation>
    <scope>NUCLEOTIDE SEQUENCE [LARGE SCALE GENOMIC DNA]</scope>
    <source>
        <strain evidence="9">ATCC 10597 / BCRC 20456 / CBS 421 / NBRC 0211 / NRRL Y-12639</strain>
    </source>
</reference>
<organism evidence="8 9">
    <name type="scientific">Naumovozyma dairenensis (strain ATCC 10597 / BCRC 20456 / CBS 421 / NBRC 0211 / NRRL Y-12639)</name>
    <name type="common">Saccharomyces dairenensis</name>
    <dbReference type="NCBI Taxonomy" id="1071378"/>
    <lineage>
        <taxon>Eukaryota</taxon>
        <taxon>Fungi</taxon>
        <taxon>Dikarya</taxon>
        <taxon>Ascomycota</taxon>
        <taxon>Saccharomycotina</taxon>
        <taxon>Saccharomycetes</taxon>
        <taxon>Saccharomycetales</taxon>
        <taxon>Saccharomycetaceae</taxon>
        <taxon>Naumovozyma</taxon>
    </lineage>
</organism>
<evidence type="ECO:0000256" key="2">
    <source>
        <dbReference type="ARBA" id="ARBA00023125"/>
    </source>
</evidence>
<evidence type="ECO:0000313" key="8">
    <source>
        <dbReference type="EMBL" id="CCD25174.1"/>
    </source>
</evidence>
<name>G0WBQ4_NAUDC</name>
<keyword evidence="9" id="KW-1185">Reference proteome</keyword>
<feature type="region of interest" description="Disordered" evidence="6">
    <location>
        <begin position="200"/>
        <end position="233"/>
    </location>
</feature>
<dbReference type="InterPro" id="IPR036910">
    <property type="entry name" value="HMG_box_dom_sf"/>
</dbReference>
<proteinExistence type="predicted"/>
<evidence type="ECO:0000256" key="6">
    <source>
        <dbReference type="SAM" id="MobiDB-lite"/>
    </source>
</evidence>
<dbReference type="GO" id="GO:0000122">
    <property type="term" value="P:negative regulation of transcription by RNA polymerase II"/>
    <property type="evidence" value="ECO:0007669"/>
    <property type="project" value="UniProtKB-ARBA"/>
</dbReference>
<keyword evidence="4 5" id="KW-0539">Nucleus</keyword>
<evidence type="ECO:0000313" key="9">
    <source>
        <dbReference type="Proteomes" id="UP000000689"/>
    </source>
</evidence>
<gene>
    <name evidence="8" type="primary">NDAI0E03570</name>
    <name evidence="8" type="ordered locus">NDAI_0E03570</name>
</gene>
<dbReference type="CDD" id="cd01389">
    <property type="entry name" value="HMG-box_ROX1-like"/>
    <property type="match status" value="1"/>
</dbReference>
<evidence type="ECO:0000259" key="7">
    <source>
        <dbReference type="PROSITE" id="PS50118"/>
    </source>
</evidence>
<evidence type="ECO:0000256" key="1">
    <source>
        <dbReference type="ARBA" id="ARBA00023015"/>
    </source>
</evidence>
<evidence type="ECO:0000256" key="4">
    <source>
        <dbReference type="ARBA" id="ARBA00023242"/>
    </source>
</evidence>
<dbReference type="GO" id="GO:0005634">
    <property type="term" value="C:nucleus"/>
    <property type="evidence" value="ECO:0007669"/>
    <property type="project" value="UniProtKB-UniRule"/>
</dbReference>
<feature type="domain" description="HMG box" evidence="7">
    <location>
        <begin position="126"/>
        <end position="202"/>
    </location>
</feature>
<dbReference type="AlphaFoldDB" id="G0WBQ4"/>
<dbReference type="STRING" id="1071378.G0WBQ4"/>
<dbReference type="OrthoDB" id="6247875at2759"/>
<sequence>MICSNIPTSSIPRYNGANISFPTYLSKTTSAYSVLPTNTDTRTSFNPYTTTTRSSLSMGSILGPETPPSSRHSSVISSPLTKSPFQPVTNFNVQQQDQQPIINDACSCKKNSHNKHNGSIYSETHIPRPRNAFILFRQHLHHTLFPKEKEMLIKEGSFKANSQVSRDIGQRWRQLTDEEKKYWQDLAQKEKEWHKKKYPNYKYTPRSKEPSVVGTDGTISEPKKLRKGKSSPCDFCKSKKKLVVTKKITSRI</sequence>
<dbReference type="Pfam" id="PF00505">
    <property type="entry name" value="HMG_box"/>
    <property type="match status" value="1"/>
</dbReference>
<feature type="DNA-binding region" description="HMG box" evidence="5">
    <location>
        <begin position="126"/>
        <end position="202"/>
    </location>
</feature>
<dbReference type="GeneID" id="11498752"/>
<feature type="compositionally biased region" description="Low complexity" evidence="6">
    <location>
        <begin position="68"/>
        <end position="79"/>
    </location>
</feature>
<dbReference type="PANTHER" id="PTHR45789:SF2">
    <property type="entry name" value="FI18025P1"/>
    <property type="match status" value="1"/>
</dbReference>
<dbReference type="Proteomes" id="UP000000689">
    <property type="component" value="Chromosome 5"/>
</dbReference>
<dbReference type="GO" id="GO:0000978">
    <property type="term" value="F:RNA polymerase II cis-regulatory region sequence-specific DNA binding"/>
    <property type="evidence" value="ECO:0007669"/>
    <property type="project" value="TreeGrafter"/>
</dbReference>
<dbReference type="Gene3D" id="1.10.30.10">
    <property type="entry name" value="High mobility group box domain"/>
    <property type="match status" value="1"/>
</dbReference>
<feature type="region of interest" description="Disordered" evidence="6">
    <location>
        <begin position="36"/>
        <end position="81"/>
    </location>
</feature>
<feature type="compositionally biased region" description="Polar residues" evidence="6">
    <location>
        <begin position="36"/>
        <end position="58"/>
    </location>
</feature>
<dbReference type="HOGENOM" id="CLU_1103041_0_0_1"/>
<dbReference type="SUPFAM" id="SSF47095">
    <property type="entry name" value="HMG-box"/>
    <property type="match status" value="1"/>
</dbReference>
<evidence type="ECO:0000256" key="3">
    <source>
        <dbReference type="ARBA" id="ARBA00023163"/>
    </source>
</evidence>
<evidence type="ECO:0000256" key="5">
    <source>
        <dbReference type="PROSITE-ProRule" id="PRU00267"/>
    </source>
</evidence>
<dbReference type="PANTHER" id="PTHR45789">
    <property type="entry name" value="FI18025P1"/>
    <property type="match status" value="1"/>
</dbReference>
<dbReference type="FunFam" id="1.10.30.10:FF:000041">
    <property type="entry name" value="HMG box family protein"/>
    <property type="match status" value="1"/>
</dbReference>
<accession>G0WBQ4</accession>
<protein>
    <recommendedName>
        <fullName evidence="7">HMG box domain-containing protein</fullName>
    </recommendedName>
</protein>
<dbReference type="SMART" id="SM00398">
    <property type="entry name" value="HMG"/>
    <property type="match status" value="1"/>
</dbReference>
<dbReference type="PROSITE" id="PS50118">
    <property type="entry name" value="HMG_BOX_2"/>
    <property type="match status" value="1"/>
</dbReference>
<dbReference type="RefSeq" id="XP_003670417.1">
    <property type="nucleotide sequence ID" value="XM_003670369.1"/>
</dbReference>
<dbReference type="InterPro" id="IPR051356">
    <property type="entry name" value="SOX/SOX-like_TF"/>
</dbReference>
<keyword evidence="1" id="KW-0805">Transcription regulation</keyword>